<dbReference type="EMBL" id="NTSO01000035">
    <property type="protein sequence ID" value="PFF40814.1"/>
    <property type="molecule type" value="Genomic_DNA"/>
</dbReference>
<keyword evidence="6 10" id="KW-0067">ATP-binding</keyword>
<comment type="subcellular location">
    <subcellularLocation>
        <location evidence="1">Cell membrane</location>
        <topology evidence="1">Multi-pass membrane protein</topology>
    </subcellularLocation>
</comment>
<keyword evidence="2" id="KW-0813">Transport</keyword>
<feature type="transmembrane region" description="Helical" evidence="9">
    <location>
        <begin position="257"/>
        <end position="284"/>
    </location>
</feature>
<keyword evidence="4 9" id="KW-0812">Transmembrane</keyword>
<protein>
    <submittedName>
        <fullName evidence="10">ABC transporter ATP-binding protein</fullName>
    </submittedName>
</protein>
<dbReference type="InterPro" id="IPR027417">
    <property type="entry name" value="P-loop_NTPase"/>
</dbReference>
<comment type="caution">
    <text evidence="10">The sequence shown here is derived from an EMBL/GenBank/DDBJ whole genome shotgun (WGS) entry which is preliminary data.</text>
</comment>
<dbReference type="InterPro" id="IPR003593">
    <property type="entry name" value="AAA+_ATPase"/>
</dbReference>
<evidence type="ECO:0000256" key="4">
    <source>
        <dbReference type="ARBA" id="ARBA00022692"/>
    </source>
</evidence>
<dbReference type="GO" id="GO:0005524">
    <property type="term" value="F:ATP binding"/>
    <property type="evidence" value="ECO:0007669"/>
    <property type="project" value="UniProtKB-KW"/>
</dbReference>
<proteinExistence type="predicted"/>
<dbReference type="Pfam" id="PF00005">
    <property type="entry name" value="ABC_tran"/>
    <property type="match status" value="1"/>
</dbReference>
<gene>
    <name evidence="10" type="ORF">CN357_32825</name>
</gene>
<reference evidence="10 11" key="1">
    <citation type="submission" date="2017-09" db="EMBL/GenBank/DDBJ databases">
        <title>Large-scale bioinformatics analysis of Bacillus genomes uncovers conserved roles of natural products in bacterial physiology.</title>
        <authorList>
            <consortium name="Agbiome Team Llc"/>
            <person name="Bleich R.M."/>
            <person name="Kirk G.J."/>
            <person name="Santa Maria K.C."/>
            <person name="Allen S.E."/>
            <person name="Farag S."/>
            <person name="Shank E.A."/>
            <person name="Bowers A."/>
        </authorList>
    </citation>
    <scope>NUCLEOTIDE SEQUENCE [LARGE SCALE GENOMIC DNA]</scope>
    <source>
        <strain evidence="10 11">AFS020204</strain>
    </source>
</reference>
<evidence type="ECO:0000256" key="2">
    <source>
        <dbReference type="ARBA" id="ARBA00022448"/>
    </source>
</evidence>
<dbReference type="GO" id="GO:0005886">
    <property type="term" value="C:plasma membrane"/>
    <property type="evidence" value="ECO:0007669"/>
    <property type="project" value="UniProtKB-SubCell"/>
</dbReference>
<evidence type="ECO:0000256" key="8">
    <source>
        <dbReference type="ARBA" id="ARBA00023136"/>
    </source>
</evidence>
<dbReference type="SUPFAM" id="SSF52540">
    <property type="entry name" value="P-loop containing nucleoside triphosphate hydrolases"/>
    <property type="match status" value="1"/>
</dbReference>
<dbReference type="SMART" id="SM00382">
    <property type="entry name" value="AAA"/>
    <property type="match status" value="1"/>
</dbReference>
<dbReference type="PROSITE" id="PS00211">
    <property type="entry name" value="ABC_TRANSPORTER_1"/>
    <property type="match status" value="1"/>
</dbReference>
<dbReference type="Gene3D" id="3.40.50.300">
    <property type="entry name" value="P-loop containing nucleotide triphosphate hydrolases"/>
    <property type="match status" value="1"/>
</dbReference>
<dbReference type="PANTHER" id="PTHR43394:SF1">
    <property type="entry name" value="ATP-BINDING CASSETTE SUB-FAMILY B MEMBER 10, MITOCHONDRIAL"/>
    <property type="match status" value="1"/>
</dbReference>
<dbReference type="Proteomes" id="UP000220210">
    <property type="component" value="Unassembled WGS sequence"/>
</dbReference>
<feature type="transmembrane region" description="Helical" evidence="9">
    <location>
        <begin position="146"/>
        <end position="174"/>
    </location>
</feature>
<dbReference type="Pfam" id="PF00664">
    <property type="entry name" value="ABC_membrane"/>
    <property type="match status" value="1"/>
</dbReference>
<dbReference type="PROSITE" id="PS50893">
    <property type="entry name" value="ABC_TRANSPORTER_2"/>
    <property type="match status" value="1"/>
</dbReference>
<evidence type="ECO:0000313" key="11">
    <source>
        <dbReference type="Proteomes" id="UP000220210"/>
    </source>
</evidence>
<dbReference type="GO" id="GO:0016887">
    <property type="term" value="F:ATP hydrolysis activity"/>
    <property type="evidence" value="ECO:0007669"/>
    <property type="project" value="InterPro"/>
</dbReference>
<dbReference type="InterPro" id="IPR017871">
    <property type="entry name" value="ABC_transporter-like_CS"/>
</dbReference>
<keyword evidence="7 9" id="KW-1133">Transmembrane helix</keyword>
<dbReference type="PROSITE" id="PS50929">
    <property type="entry name" value="ABC_TM1F"/>
    <property type="match status" value="1"/>
</dbReference>
<dbReference type="InterPro" id="IPR036640">
    <property type="entry name" value="ABC1_TM_sf"/>
</dbReference>
<evidence type="ECO:0000256" key="9">
    <source>
        <dbReference type="SAM" id="Phobius"/>
    </source>
</evidence>
<evidence type="ECO:0000313" key="10">
    <source>
        <dbReference type="EMBL" id="PFF40814.1"/>
    </source>
</evidence>
<keyword evidence="5" id="KW-0547">Nucleotide-binding</keyword>
<dbReference type="Gene3D" id="1.20.1560.10">
    <property type="entry name" value="ABC transporter type 1, transmembrane domain"/>
    <property type="match status" value="1"/>
</dbReference>
<evidence type="ECO:0000256" key="1">
    <source>
        <dbReference type="ARBA" id="ARBA00004651"/>
    </source>
</evidence>
<feature type="transmembrane region" description="Helical" evidence="9">
    <location>
        <begin position="56"/>
        <end position="74"/>
    </location>
</feature>
<sequence>MINQRIKFLKKYLGNYKGATINITISSILVTIIGINWPLIFKLIVDEVFINNSVEILKYLIGLYFFMFLFEKFIQFLWRLSDVILSTELLDSIRQDIFKKIFLLKSEEKDNISSGQIVDILNNDTKKVYELIVSEGILTITSFLRFLISITYICLFNIKVGLVVIFLIPLTYFLSNYFKNRFKVYVSKLKREEAIYNSWFFDILSGLRELKYLSSTYYVRKNFFLKLKRMCFFDIKQEIESSHNDNSQEMLNFISDIIIYAIIAYAIIFDSMTIGEFVAINIYYGWSKYFFRNVISFFVKKERMFLSIDRIINLLNLQEEEKSNGKFENGDIVLKNVHFAYDRNKILDDLTLTIKRGESTAIVGQSGSGKSTIASLILKFYEPTSGEVLINNKSLQSINTINLRNSISIVRQEQTIFYSESIRNNLRMVKENATDEELWKALKMSKADEFVSNLPQKLDEVIDINNNLSSGQIQRIMLARTFLRNSEIIIFDEATSNLDIETEIEILESLKKYSKDKTLLIIAYRANALKDVDNIYFIDQGKIIEKGTHSYLSENCVLYSDLIKTSTKKEHVMS</sequence>
<evidence type="ECO:0000256" key="3">
    <source>
        <dbReference type="ARBA" id="ARBA00022475"/>
    </source>
</evidence>
<accession>A0A9X6VS68</accession>
<dbReference type="InterPro" id="IPR003439">
    <property type="entry name" value="ABC_transporter-like_ATP-bd"/>
</dbReference>
<dbReference type="AlphaFoldDB" id="A0A9X6VS68"/>
<evidence type="ECO:0000256" key="5">
    <source>
        <dbReference type="ARBA" id="ARBA00022741"/>
    </source>
</evidence>
<dbReference type="GO" id="GO:0015421">
    <property type="term" value="F:ABC-type oligopeptide transporter activity"/>
    <property type="evidence" value="ECO:0007669"/>
    <property type="project" value="TreeGrafter"/>
</dbReference>
<dbReference type="PANTHER" id="PTHR43394">
    <property type="entry name" value="ATP-DEPENDENT PERMEASE MDL1, MITOCHONDRIAL"/>
    <property type="match status" value="1"/>
</dbReference>
<dbReference type="FunFam" id="3.40.50.300:FF:000854">
    <property type="entry name" value="Multidrug ABC transporter ATP-binding protein"/>
    <property type="match status" value="1"/>
</dbReference>
<keyword evidence="3" id="KW-1003">Cell membrane</keyword>
<dbReference type="InterPro" id="IPR039421">
    <property type="entry name" value="Type_1_exporter"/>
</dbReference>
<name>A0A9X6VS68_BACCE</name>
<dbReference type="RefSeq" id="WP_000610010.1">
    <property type="nucleotide sequence ID" value="NZ_CP115306.1"/>
</dbReference>
<organism evidence="10 11">
    <name type="scientific">Bacillus cereus</name>
    <dbReference type="NCBI Taxonomy" id="1396"/>
    <lineage>
        <taxon>Bacteria</taxon>
        <taxon>Bacillati</taxon>
        <taxon>Bacillota</taxon>
        <taxon>Bacilli</taxon>
        <taxon>Bacillales</taxon>
        <taxon>Bacillaceae</taxon>
        <taxon>Bacillus</taxon>
        <taxon>Bacillus cereus group</taxon>
    </lineage>
</organism>
<feature type="transmembrane region" description="Helical" evidence="9">
    <location>
        <begin position="21"/>
        <end position="44"/>
    </location>
</feature>
<evidence type="ECO:0000256" key="6">
    <source>
        <dbReference type="ARBA" id="ARBA00022840"/>
    </source>
</evidence>
<keyword evidence="8 9" id="KW-0472">Membrane</keyword>
<dbReference type="SUPFAM" id="SSF90123">
    <property type="entry name" value="ABC transporter transmembrane region"/>
    <property type="match status" value="1"/>
</dbReference>
<dbReference type="InterPro" id="IPR011527">
    <property type="entry name" value="ABC1_TM_dom"/>
</dbReference>
<evidence type="ECO:0000256" key="7">
    <source>
        <dbReference type="ARBA" id="ARBA00022989"/>
    </source>
</evidence>